<dbReference type="GO" id="GO:0043190">
    <property type="term" value="C:ATP-binding cassette (ABC) transporter complex"/>
    <property type="evidence" value="ECO:0007669"/>
    <property type="project" value="TreeGrafter"/>
</dbReference>
<comment type="caution">
    <text evidence="7">The sequence shown here is derived from an EMBL/GenBank/DDBJ whole genome shotgun (WGS) entry which is preliminary data.</text>
</comment>
<evidence type="ECO:0000256" key="2">
    <source>
        <dbReference type="ARBA" id="ARBA00022475"/>
    </source>
</evidence>
<sequence length="335" mass="36783">MRWYLTGVVLFMSLLMTNALSTTVDKLLTYHPPFGKALTAFLLILPDSLNKTLVMAVPFAILLTFSRMQSDNELKAIFASGVRPLSLVWPLTLPFALVGVLAYFNAGTFVPAGLANWDRAWFNIYDQAPPPPRQEKYTYAPPGALYYAGRVVNNEGSQVAQLKGVMVQRGDETITASFGTWDSQQKTWTLMDAWIIQPGKNPFQQLGKLVVPQNDTLRSPPLEAKQVSNAALRAALDNNTLGRKLRRDYTFQLAARVADPVTPVIFALAAGLLGLLIRNRAAAFAAVLVFIVCFYVLWSTMPGLAGAGAIDPVLAAWVPNLAFLLLTGVLAWRLR</sequence>
<evidence type="ECO:0000256" key="1">
    <source>
        <dbReference type="ARBA" id="ARBA00004651"/>
    </source>
</evidence>
<evidence type="ECO:0008006" key="9">
    <source>
        <dbReference type="Google" id="ProtNLM"/>
    </source>
</evidence>
<evidence type="ECO:0000256" key="4">
    <source>
        <dbReference type="ARBA" id="ARBA00022989"/>
    </source>
</evidence>
<evidence type="ECO:0000256" key="3">
    <source>
        <dbReference type="ARBA" id="ARBA00022692"/>
    </source>
</evidence>
<accession>A0A1U7NZ20</accession>
<evidence type="ECO:0000313" key="8">
    <source>
        <dbReference type="Proteomes" id="UP000186607"/>
    </source>
</evidence>
<dbReference type="PANTHER" id="PTHR33529">
    <property type="entry name" value="SLR0882 PROTEIN-RELATED"/>
    <property type="match status" value="1"/>
</dbReference>
<evidence type="ECO:0000313" key="7">
    <source>
        <dbReference type="EMBL" id="OLV18154.1"/>
    </source>
</evidence>
<dbReference type="GO" id="GO:0015920">
    <property type="term" value="P:lipopolysaccharide transport"/>
    <property type="evidence" value="ECO:0007669"/>
    <property type="project" value="TreeGrafter"/>
</dbReference>
<reference evidence="7 8" key="1">
    <citation type="submission" date="2017-01" db="EMBL/GenBank/DDBJ databases">
        <title>Genome Analysis of Deinococcus marmoris KOPRI26562.</title>
        <authorList>
            <person name="Kim J.H."/>
            <person name="Oh H.-M."/>
        </authorList>
    </citation>
    <scope>NUCLEOTIDE SEQUENCE [LARGE SCALE GENOMIC DNA]</scope>
    <source>
        <strain evidence="7 8">KOPRI26562</strain>
    </source>
</reference>
<feature type="transmembrane region" description="Helical" evidence="6">
    <location>
        <begin position="37"/>
        <end position="65"/>
    </location>
</feature>
<feature type="transmembrane region" description="Helical" evidence="6">
    <location>
        <begin position="253"/>
        <end position="275"/>
    </location>
</feature>
<dbReference type="Proteomes" id="UP000186607">
    <property type="component" value="Unassembled WGS sequence"/>
</dbReference>
<keyword evidence="2" id="KW-1003">Cell membrane</keyword>
<keyword evidence="8" id="KW-1185">Reference proteome</keyword>
<keyword evidence="4 6" id="KW-1133">Transmembrane helix</keyword>
<dbReference type="AlphaFoldDB" id="A0A1U7NZ20"/>
<feature type="transmembrane region" description="Helical" evidence="6">
    <location>
        <begin position="313"/>
        <end position="332"/>
    </location>
</feature>
<comment type="subcellular location">
    <subcellularLocation>
        <location evidence="1">Cell membrane</location>
        <topology evidence="1">Multi-pass membrane protein</topology>
    </subcellularLocation>
</comment>
<keyword evidence="3 6" id="KW-0812">Transmembrane</keyword>
<evidence type="ECO:0000256" key="5">
    <source>
        <dbReference type="ARBA" id="ARBA00023136"/>
    </source>
</evidence>
<dbReference type="STRING" id="249408.BOO71_0006673"/>
<feature type="transmembrane region" description="Helical" evidence="6">
    <location>
        <begin position="85"/>
        <end position="104"/>
    </location>
</feature>
<dbReference type="EMBL" id="MSTI01000075">
    <property type="protein sequence ID" value="OLV18154.1"/>
    <property type="molecule type" value="Genomic_DNA"/>
</dbReference>
<dbReference type="InterPro" id="IPR005495">
    <property type="entry name" value="LptG/LptF_permease"/>
</dbReference>
<keyword evidence="5 6" id="KW-0472">Membrane</keyword>
<protein>
    <recommendedName>
        <fullName evidence="9">Permease YjgP/YjgQ</fullName>
    </recommendedName>
</protein>
<gene>
    <name evidence="7" type="ORF">BOO71_0006673</name>
</gene>
<feature type="transmembrane region" description="Helical" evidence="6">
    <location>
        <begin position="282"/>
        <end position="301"/>
    </location>
</feature>
<proteinExistence type="predicted"/>
<name>A0A1U7NZ20_9DEIO</name>
<dbReference type="Pfam" id="PF03739">
    <property type="entry name" value="LptF_LptG"/>
    <property type="match status" value="1"/>
</dbReference>
<organism evidence="7 8">
    <name type="scientific">Deinococcus marmoris</name>
    <dbReference type="NCBI Taxonomy" id="249408"/>
    <lineage>
        <taxon>Bacteria</taxon>
        <taxon>Thermotogati</taxon>
        <taxon>Deinococcota</taxon>
        <taxon>Deinococci</taxon>
        <taxon>Deinococcales</taxon>
        <taxon>Deinococcaceae</taxon>
        <taxon>Deinococcus</taxon>
    </lineage>
</organism>
<evidence type="ECO:0000256" key="6">
    <source>
        <dbReference type="SAM" id="Phobius"/>
    </source>
</evidence>
<dbReference type="PANTHER" id="PTHR33529:SF6">
    <property type="entry name" value="YJGP_YJGQ FAMILY PERMEASE"/>
    <property type="match status" value="1"/>
</dbReference>